<dbReference type="AlphaFoldDB" id="A0A939J0D9"/>
<dbReference type="EMBL" id="JAEKJZ010000001">
    <property type="protein sequence ID" value="MBN9669178.1"/>
    <property type="molecule type" value="Genomic_DNA"/>
</dbReference>
<protein>
    <submittedName>
        <fullName evidence="1">Uncharacterized protein</fullName>
    </submittedName>
</protein>
<dbReference type="Proteomes" id="UP000664096">
    <property type="component" value="Unassembled WGS sequence"/>
</dbReference>
<sequence>MNYHFCLSIVAPLAGVMMMSPIDAGSLDAARAERYVCSGENLAYTVMAEPRDPGPATLLGFPEARQETALFKRSKSENTLRYESEEVRFYGVRKDMVLEIGSTKLGCRLVRKPGPQTVAVLQTSPRLDGTSVRPAFQSVGVILRGGPAMFDRPGEVARKAPVD</sequence>
<organism evidence="1 2">
    <name type="scientific">Roseibium aggregatum</name>
    <dbReference type="NCBI Taxonomy" id="187304"/>
    <lineage>
        <taxon>Bacteria</taxon>
        <taxon>Pseudomonadati</taxon>
        <taxon>Pseudomonadota</taxon>
        <taxon>Alphaproteobacteria</taxon>
        <taxon>Hyphomicrobiales</taxon>
        <taxon>Stappiaceae</taxon>
        <taxon>Roseibium</taxon>
    </lineage>
</organism>
<comment type="caution">
    <text evidence="1">The sequence shown here is derived from an EMBL/GenBank/DDBJ whole genome shotgun (WGS) entry which is preliminary data.</text>
</comment>
<name>A0A939J0D9_9HYPH</name>
<evidence type="ECO:0000313" key="1">
    <source>
        <dbReference type="EMBL" id="MBN9669178.1"/>
    </source>
</evidence>
<gene>
    <name evidence="1" type="ORF">JF539_02435</name>
</gene>
<accession>A0A939J0D9</accession>
<reference evidence="1" key="1">
    <citation type="submission" date="2020-12" db="EMBL/GenBank/DDBJ databases">
        <title>Oil enriched cultivation method for isolating marine PHA-producing bacteria.</title>
        <authorList>
            <person name="Zheng W."/>
            <person name="Yu S."/>
            <person name="Huang Y."/>
        </authorList>
    </citation>
    <scope>NUCLEOTIDE SEQUENCE</scope>
    <source>
        <strain evidence="1">SY-2-12</strain>
    </source>
</reference>
<evidence type="ECO:0000313" key="2">
    <source>
        <dbReference type="Proteomes" id="UP000664096"/>
    </source>
</evidence>
<proteinExistence type="predicted"/>
<dbReference type="RefSeq" id="WP_207138765.1">
    <property type="nucleotide sequence ID" value="NZ_JAEKJZ010000001.1"/>
</dbReference>